<organism evidence="1">
    <name type="scientific">marine sediment metagenome</name>
    <dbReference type="NCBI Taxonomy" id="412755"/>
    <lineage>
        <taxon>unclassified sequences</taxon>
        <taxon>metagenomes</taxon>
        <taxon>ecological metagenomes</taxon>
    </lineage>
</organism>
<evidence type="ECO:0000313" key="1">
    <source>
        <dbReference type="EMBL" id="GAH22943.1"/>
    </source>
</evidence>
<dbReference type="AlphaFoldDB" id="X1FQA7"/>
<gene>
    <name evidence="1" type="ORF">S01H4_65121</name>
</gene>
<accession>X1FQA7</accession>
<feature type="non-terminal residue" evidence="1">
    <location>
        <position position="60"/>
    </location>
</feature>
<name>X1FQA7_9ZZZZ</name>
<proteinExistence type="predicted"/>
<protein>
    <submittedName>
        <fullName evidence="1">Uncharacterized protein</fullName>
    </submittedName>
</protein>
<reference evidence="1" key="1">
    <citation type="journal article" date="2014" name="Front. Microbiol.">
        <title>High frequency of phylogenetically diverse reductive dehalogenase-homologous genes in deep subseafloor sedimentary metagenomes.</title>
        <authorList>
            <person name="Kawai M."/>
            <person name="Futagami T."/>
            <person name="Toyoda A."/>
            <person name="Takaki Y."/>
            <person name="Nishi S."/>
            <person name="Hori S."/>
            <person name="Arai W."/>
            <person name="Tsubouchi T."/>
            <person name="Morono Y."/>
            <person name="Uchiyama I."/>
            <person name="Ito T."/>
            <person name="Fujiyama A."/>
            <person name="Inagaki F."/>
            <person name="Takami H."/>
        </authorList>
    </citation>
    <scope>NUCLEOTIDE SEQUENCE</scope>
    <source>
        <strain evidence="1">Expedition CK06-06</strain>
    </source>
</reference>
<dbReference type="EMBL" id="BART01039732">
    <property type="protein sequence ID" value="GAH22943.1"/>
    <property type="molecule type" value="Genomic_DNA"/>
</dbReference>
<sequence length="60" mass="6792">MTDLAENQYATKDPYMVALMRCLGAKIVKRIADDPKNIIAILEHDNIHAMHDAIYAGDYE</sequence>
<comment type="caution">
    <text evidence="1">The sequence shown here is derived from an EMBL/GenBank/DDBJ whole genome shotgun (WGS) entry which is preliminary data.</text>
</comment>